<organism evidence="2 3">
    <name type="scientific">Metabacillus malikii</name>
    <dbReference type="NCBI Taxonomy" id="1504265"/>
    <lineage>
        <taxon>Bacteria</taxon>
        <taxon>Bacillati</taxon>
        <taxon>Bacillota</taxon>
        <taxon>Bacilli</taxon>
        <taxon>Bacillales</taxon>
        <taxon>Bacillaceae</taxon>
        <taxon>Metabacillus</taxon>
    </lineage>
</organism>
<evidence type="ECO:0000256" key="1">
    <source>
        <dbReference type="SAM" id="MobiDB-lite"/>
    </source>
</evidence>
<comment type="caution">
    <text evidence="2">The sequence shown here is derived from an EMBL/GenBank/DDBJ whole genome shotgun (WGS) entry which is preliminary data.</text>
</comment>
<evidence type="ECO:0000313" key="3">
    <source>
        <dbReference type="Proteomes" id="UP001234495"/>
    </source>
</evidence>
<evidence type="ECO:0000313" key="2">
    <source>
        <dbReference type="EMBL" id="MDQ0232296.1"/>
    </source>
</evidence>
<protein>
    <recommendedName>
        <fullName evidence="4">Spore coat protein</fullName>
    </recommendedName>
</protein>
<keyword evidence="3" id="KW-1185">Reference proteome</keyword>
<dbReference type="RefSeq" id="WP_307344299.1">
    <property type="nucleotide sequence ID" value="NZ_JAUSUD010000019.1"/>
</dbReference>
<proteinExistence type="predicted"/>
<evidence type="ECO:0008006" key="4">
    <source>
        <dbReference type="Google" id="ProtNLM"/>
    </source>
</evidence>
<gene>
    <name evidence="2" type="ORF">J2S19_003583</name>
</gene>
<reference evidence="2 3" key="1">
    <citation type="submission" date="2023-07" db="EMBL/GenBank/DDBJ databases">
        <title>Genomic Encyclopedia of Type Strains, Phase IV (KMG-IV): sequencing the most valuable type-strain genomes for metagenomic binning, comparative biology and taxonomic classification.</title>
        <authorList>
            <person name="Goeker M."/>
        </authorList>
    </citation>
    <scope>NUCLEOTIDE SEQUENCE [LARGE SCALE GENOMIC DNA]</scope>
    <source>
        <strain evidence="2 3">DSM 29005</strain>
    </source>
</reference>
<dbReference type="Proteomes" id="UP001234495">
    <property type="component" value="Unassembled WGS sequence"/>
</dbReference>
<accession>A0ABT9ZKI2</accession>
<sequence>MEHNEEHVEQQQDDSKENTGDYFTNLMFGSKHTTKNTEPASNTIEHQSDIDYFTIMEQLNDIMNSIDNLKPVLKEFEPIVNFFKKKI</sequence>
<feature type="compositionally biased region" description="Basic and acidic residues" evidence="1">
    <location>
        <begin position="1"/>
        <end position="19"/>
    </location>
</feature>
<feature type="region of interest" description="Disordered" evidence="1">
    <location>
        <begin position="1"/>
        <end position="43"/>
    </location>
</feature>
<dbReference type="EMBL" id="JAUSUD010000019">
    <property type="protein sequence ID" value="MDQ0232296.1"/>
    <property type="molecule type" value="Genomic_DNA"/>
</dbReference>
<name>A0ABT9ZKI2_9BACI</name>